<dbReference type="PANTHER" id="PTHR42789:SF1">
    <property type="entry name" value="D-ISOMER SPECIFIC 2-HYDROXYACID DEHYDROGENASE FAMILY PROTEIN (AFU_ORTHOLOGUE AFUA_6G10090)"/>
    <property type="match status" value="1"/>
</dbReference>
<feature type="domain" description="D-isomer specific 2-hydroxyacid dehydrogenase NAD-binding" evidence="7">
    <location>
        <begin position="113"/>
        <end position="288"/>
    </location>
</feature>
<evidence type="ECO:0000256" key="3">
    <source>
        <dbReference type="ARBA" id="ARBA00023002"/>
    </source>
</evidence>
<evidence type="ECO:0000256" key="1">
    <source>
        <dbReference type="ARBA" id="ARBA00005854"/>
    </source>
</evidence>
<dbReference type="Gene3D" id="3.40.50.720">
    <property type="entry name" value="NAD(P)-binding Rossmann-like Domain"/>
    <property type="match status" value="2"/>
</dbReference>
<dbReference type="InterPro" id="IPR029753">
    <property type="entry name" value="D-isomer_DH_CS"/>
</dbReference>
<dbReference type="InterPro" id="IPR036291">
    <property type="entry name" value="NAD(P)-bd_dom_sf"/>
</dbReference>
<evidence type="ECO:0000256" key="4">
    <source>
        <dbReference type="ARBA" id="ARBA00023027"/>
    </source>
</evidence>
<comment type="caution">
    <text evidence="8">The sequence shown here is derived from an EMBL/GenBank/DDBJ whole genome shotgun (WGS) entry which is preliminary data.</text>
</comment>
<evidence type="ECO:0000256" key="2">
    <source>
        <dbReference type="ARBA" id="ARBA00022605"/>
    </source>
</evidence>
<accession>A0ABW3HZ37</accession>
<dbReference type="EMBL" id="JBHTJM010000002">
    <property type="protein sequence ID" value="MFD0962607.1"/>
    <property type="molecule type" value="Genomic_DNA"/>
</dbReference>
<dbReference type="PROSITE" id="PS00065">
    <property type="entry name" value="D_2_HYDROXYACID_DH_1"/>
    <property type="match status" value="1"/>
</dbReference>
<protein>
    <submittedName>
        <fullName evidence="8">NAD(P)-dependent oxidoreductase</fullName>
    </submittedName>
</protein>
<evidence type="ECO:0000313" key="9">
    <source>
        <dbReference type="Proteomes" id="UP001596997"/>
    </source>
</evidence>
<dbReference type="SUPFAM" id="SSF51735">
    <property type="entry name" value="NAD(P)-binding Rossmann-fold domains"/>
    <property type="match status" value="1"/>
</dbReference>
<dbReference type="InterPro" id="IPR029752">
    <property type="entry name" value="D-isomer_DH_CS1"/>
</dbReference>
<dbReference type="PANTHER" id="PTHR42789">
    <property type="entry name" value="D-ISOMER SPECIFIC 2-HYDROXYACID DEHYDROGENASE FAMILY PROTEIN (AFU_ORTHOLOGUE AFUA_6G10090)"/>
    <property type="match status" value="1"/>
</dbReference>
<keyword evidence="2" id="KW-0028">Amino-acid biosynthesis</keyword>
<keyword evidence="9" id="KW-1185">Reference proteome</keyword>
<evidence type="ECO:0000259" key="6">
    <source>
        <dbReference type="Pfam" id="PF00389"/>
    </source>
</evidence>
<gene>
    <name evidence="8" type="ORF">ACFQ1O_01160</name>
</gene>
<proteinExistence type="inferred from homology"/>
<comment type="similarity">
    <text evidence="1 5">Belongs to the D-isomer specific 2-hydroxyacid dehydrogenase family.</text>
</comment>
<dbReference type="PROSITE" id="PS00671">
    <property type="entry name" value="D_2_HYDROXYACID_DH_3"/>
    <property type="match status" value="1"/>
</dbReference>
<organism evidence="8 9">
    <name type="scientific">Pseudofulvibacter geojedonensis</name>
    <dbReference type="NCBI Taxonomy" id="1123758"/>
    <lineage>
        <taxon>Bacteria</taxon>
        <taxon>Pseudomonadati</taxon>
        <taxon>Bacteroidota</taxon>
        <taxon>Flavobacteriia</taxon>
        <taxon>Flavobacteriales</taxon>
        <taxon>Flavobacteriaceae</taxon>
        <taxon>Pseudofulvibacter</taxon>
    </lineage>
</organism>
<keyword evidence="4" id="KW-0520">NAD</keyword>
<name>A0ABW3HZ37_9FLAO</name>
<dbReference type="Proteomes" id="UP001596997">
    <property type="component" value="Unassembled WGS sequence"/>
</dbReference>
<dbReference type="InterPro" id="IPR050857">
    <property type="entry name" value="D-2-hydroxyacid_DH"/>
</dbReference>
<evidence type="ECO:0000259" key="7">
    <source>
        <dbReference type="Pfam" id="PF02826"/>
    </source>
</evidence>
<sequence length="312" mass="35550">MERYITHISGIDEISSATYAKLHAVSDIKYISISNHLELKKALNECDIFWFRLNHQLTRDILKDVNCKYIICAATGLDHIDINACKEFGIQVISLKGESEFLKEVRATAEHTIGLLLTLIRKSKNAYKHTEQGNWNRYLFQGSELYKKSIGILGLGRLGKIVAEYASVFGMEVYYFDTTEQNVPYHNCKTIEELFEKVDVLSIHLPYNEENHFIVNKSRLNLMKPNAYIVNTARGGLVNENDLIEKLNDNSLAGYATDVLYGEPNISEHPLIEYAKNNNNVIITPHIGGNTYESIEKTESFVVDKILDIIKK</sequence>
<feature type="domain" description="D-isomer specific 2-hydroxyacid dehydrogenase catalytic" evidence="6">
    <location>
        <begin position="20"/>
        <end position="311"/>
    </location>
</feature>
<reference evidence="9" key="1">
    <citation type="journal article" date="2019" name="Int. J. Syst. Evol. Microbiol.">
        <title>The Global Catalogue of Microorganisms (GCM) 10K type strain sequencing project: providing services to taxonomists for standard genome sequencing and annotation.</title>
        <authorList>
            <consortium name="The Broad Institute Genomics Platform"/>
            <consortium name="The Broad Institute Genome Sequencing Center for Infectious Disease"/>
            <person name="Wu L."/>
            <person name="Ma J."/>
        </authorList>
    </citation>
    <scope>NUCLEOTIDE SEQUENCE [LARGE SCALE GENOMIC DNA]</scope>
    <source>
        <strain evidence="9">CCUG 62114</strain>
    </source>
</reference>
<evidence type="ECO:0000256" key="5">
    <source>
        <dbReference type="RuleBase" id="RU003719"/>
    </source>
</evidence>
<dbReference type="InterPro" id="IPR006140">
    <property type="entry name" value="D-isomer_DH_NAD-bd"/>
</dbReference>
<keyword evidence="3 5" id="KW-0560">Oxidoreductase</keyword>
<dbReference type="CDD" id="cd05198">
    <property type="entry name" value="formate_dh_like"/>
    <property type="match status" value="1"/>
</dbReference>
<dbReference type="InterPro" id="IPR006139">
    <property type="entry name" value="D-isomer_2_OHA_DH_cat_dom"/>
</dbReference>
<dbReference type="Pfam" id="PF00389">
    <property type="entry name" value="2-Hacid_dh"/>
    <property type="match status" value="1"/>
</dbReference>
<evidence type="ECO:0000313" key="8">
    <source>
        <dbReference type="EMBL" id="MFD0962607.1"/>
    </source>
</evidence>
<dbReference type="RefSeq" id="WP_377712446.1">
    <property type="nucleotide sequence ID" value="NZ_JBHTJM010000002.1"/>
</dbReference>
<dbReference type="Pfam" id="PF02826">
    <property type="entry name" value="2-Hacid_dh_C"/>
    <property type="match status" value="1"/>
</dbReference>
<dbReference type="SUPFAM" id="SSF52283">
    <property type="entry name" value="Formate/glycerate dehydrogenase catalytic domain-like"/>
    <property type="match status" value="1"/>
</dbReference>